<dbReference type="RefSeq" id="WP_125561475.1">
    <property type="nucleotide sequence ID" value="NZ_RBVX01000045.1"/>
</dbReference>
<dbReference type="EMBL" id="RBVX01000045">
    <property type="protein sequence ID" value="RSL30001.1"/>
    <property type="molecule type" value="Genomic_DNA"/>
</dbReference>
<dbReference type="OrthoDB" id="1675670at2"/>
<dbReference type="Gene3D" id="1.20.1260.10">
    <property type="match status" value="2"/>
</dbReference>
<reference evidence="1 2" key="1">
    <citation type="submission" date="2018-10" db="EMBL/GenBank/DDBJ databases">
        <title>Draft genome sequence of Bacillus salarius IM0101, isolated from a hypersaline soil in Inner Mongolia, China.</title>
        <authorList>
            <person name="Yamprayoonswat W."/>
            <person name="Boonvisut S."/>
            <person name="Jumpathong W."/>
            <person name="Sittihan S."/>
            <person name="Ruangsuj P."/>
            <person name="Wanthongcharoen S."/>
            <person name="Thongpramul N."/>
            <person name="Pimmason S."/>
            <person name="Yu B."/>
            <person name="Yasawong M."/>
        </authorList>
    </citation>
    <scope>NUCLEOTIDE SEQUENCE [LARGE SCALE GENOMIC DNA]</scope>
    <source>
        <strain evidence="1 2">IM0101</strain>
    </source>
</reference>
<dbReference type="Pfam" id="PF11553">
    <property type="entry name" value="DUF3231"/>
    <property type="match status" value="2"/>
</dbReference>
<evidence type="ECO:0000313" key="2">
    <source>
        <dbReference type="Proteomes" id="UP000275076"/>
    </source>
</evidence>
<comment type="caution">
    <text evidence="1">The sequence shown here is derived from an EMBL/GenBank/DDBJ whole genome shotgun (WGS) entry which is preliminary data.</text>
</comment>
<dbReference type="AlphaFoldDB" id="A0A428MV46"/>
<evidence type="ECO:0000313" key="1">
    <source>
        <dbReference type="EMBL" id="RSL30001.1"/>
    </source>
</evidence>
<dbReference type="Proteomes" id="UP000275076">
    <property type="component" value="Unassembled WGS sequence"/>
</dbReference>
<dbReference type="InterPro" id="IPR012347">
    <property type="entry name" value="Ferritin-like"/>
</dbReference>
<organism evidence="1 2">
    <name type="scientific">Salibacterium salarium</name>
    <dbReference type="NCBI Taxonomy" id="284579"/>
    <lineage>
        <taxon>Bacteria</taxon>
        <taxon>Bacillati</taxon>
        <taxon>Bacillota</taxon>
        <taxon>Bacilli</taxon>
        <taxon>Bacillales</taxon>
        <taxon>Bacillaceae</taxon>
    </lineage>
</organism>
<name>A0A428MV46_9BACI</name>
<accession>A0A428MV46</accession>
<sequence length="345" mass="39347">MDNRTNTYDETPHTTRMTAPEIANLWNQFQNDSMAICVYNHMLTTVEDESIRSILRQALKIAEGHITEIRNYFTKENVPVPHGFTADDVDLSAPRLFSDPICLTYTYIMSVNGLAGYAAAITTNVRRDLRDYFVHCNNETMQLFNQSLDLLVEKGIVSRPPSINPGPIYEFVEKKEFIKGIWGGERPLTCIEISNIFWDLKKIQLSKAVTTAFAQVAKVEEVKKFLWRGAKIYAKHVEVLESVLSIENLPHPKSDTAEVTNSTIAPFSDRLMMFHKSLLSSTTIGFYGTAMGTSERADLVMHYSRMMAEMEKYTEDGMDIVIKNKWLEQPPLATDRKKLSQKKNQ</sequence>
<protein>
    <submittedName>
        <fullName evidence="1">DUF3231 family protein</fullName>
    </submittedName>
</protein>
<keyword evidence="2" id="KW-1185">Reference proteome</keyword>
<dbReference type="InterPro" id="IPR021617">
    <property type="entry name" value="DUF3231"/>
</dbReference>
<gene>
    <name evidence="1" type="ORF">D7Z54_28270</name>
</gene>
<proteinExistence type="predicted"/>